<accession>A0AAV2ABG9</accession>
<dbReference type="PANTHER" id="PTHR46241:SF1">
    <property type="entry name" value="OUTER DYNEIN ARM-DOCKING COMPLEX SUBUNIT 2"/>
    <property type="match status" value="1"/>
</dbReference>
<proteinExistence type="predicted"/>
<protein>
    <recommendedName>
        <fullName evidence="3">Armadillo repeat-containing protein 8</fullName>
    </recommendedName>
</protein>
<dbReference type="InterPro" id="IPR000225">
    <property type="entry name" value="Armadillo"/>
</dbReference>
<dbReference type="AlphaFoldDB" id="A0AAV2ABG9"/>
<dbReference type="InterPro" id="IPR016024">
    <property type="entry name" value="ARM-type_fold"/>
</dbReference>
<sequence length="178" mass="19630">MKNANLQMENSLDGIECIIDLLASKRKELLIPACTLIHNLAKDKNALSVLVEFNVASHLMRLMKTNDKKLLQQLCLAVASCCSFKKGCEKFAECGITPALLKHLRAKSKPLRITAASALSRIASLPNWCSVVSQNRIIPVLTDMLLDVKNKEGNESAAMILRHILCNMHRGKIKPVSA</sequence>
<keyword evidence="2" id="KW-1185">Reference proteome</keyword>
<reference evidence="1 2" key="1">
    <citation type="submission" date="2024-04" db="EMBL/GenBank/DDBJ databases">
        <authorList>
            <person name="Rising A."/>
            <person name="Reimegard J."/>
            <person name="Sonavane S."/>
            <person name="Akerstrom W."/>
            <person name="Nylinder S."/>
            <person name="Hedman E."/>
            <person name="Kallberg Y."/>
        </authorList>
    </citation>
    <scope>NUCLEOTIDE SEQUENCE [LARGE SCALE GENOMIC DNA]</scope>
</reference>
<evidence type="ECO:0000313" key="2">
    <source>
        <dbReference type="Proteomes" id="UP001497382"/>
    </source>
</evidence>
<dbReference type="SMART" id="SM00185">
    <property type="entry name" value="ARM"/>
    <property type="match status" value="2"/>
</dbReference>
<dbReference type="Proteomes" id="UP001497382">
    <property type="component" value="Unassembled WGS sequence"/>
</dbReference>
<organism evidence="1 2">
    <name type="scientific">Larinioides sclopetarius</name>
    <dbReference type="NCBI Taxonomy" id="280406"/>
    <lineage>
        <taxon>Eukaryota</taxon>
        <taxon>Metazoa</taxon>
        <taxon>Ecdysozoa</taxon>
        <taxon>Arthropoda</taxon>
        <taxon>Chelicerata</taxon>
        <taxon>Arachnida</taxon>
        <taxon>Araneae</taxon>
        <taxon>Araneomorphae</taxon>
        <taxon>Entelegynae</taxon>
        <taxon>Araneoidea</taxon>
        <taxon>Araneidae</taxon>
        <taxon>Larinioides</taxon>
    </lineage>
</organism>
<dbReference type="SUPFAM" id="SSF48371">
    <property type="entry name" value="ARM repeat"/>
    <property type="match status" value="1"/>
</dbReference>
<evidence type="ECO:0000313" key="1">
    <source>
        <dbReference type="EMBL" id="CAL1280926.1"/>
    </source>
</evidence>
<dbReference type="Gene3D" id="1.25.10.10">
    <property type="entry name" value="Leucine-rich Repeat Variant"/>
    <property type="match status" value="1"/>
</dbReference>
<gene>
    <name evidence="1" type="ORF">LARSCL_LOCUS11276</name>
</gene>
<dbReference type="InterPro" id="IPR011989">
    <property type="entry name" value="ARM-like"/>
</dbReference>
<dbReference type="EMBL" id="CAXIEN010000138">
    <property type="protein sequence ID" value="CAL1280926.1"/>
    <property type="molecule type" value="Genomic_DNA"/>
</dbReference>
<evidence type="ECO:0008006" key="3">
    <source>
        <dbReference type="Google" id="ProtNLM"/>
    </source>
</evidence>
<name>A0AAV2ABG9_9ARAC</name>
<dbReference type="PANTHER" id="PTHR46241">
    <property type="entry name" value="ARMADILLO REPEAT-CONTAINING PROTEIN 4 ARMC4"/>
    <property type="match status" value="1"/>
</dbReference>
<comment type="caution">
    <text evidence="1">The sequence shown here is derived from an EMBL/GenBank/DDBJ whole genome shotgun (WGS) entry which is preliminary data.</text>
</comment>